<organism evidence="4">
    <name type="scientific">viral metagenome</name>
    <dbReference type="NCBI Taxonomy" id="1070528"/>
    <lineage>
        <taxon>unclassified sequences</taxon>
        <taxon>metagenomes</taxon>
        <taxon>organismal metagenomes</taxon>
    </lineage>
</organism>
<keyword evidence="2" id="KW-0472">Membrane</keyword>
<accession>A0A6C0AZ00</accession>
<evidence type="ECO:0000259" key="3">
    <source>
        <dbReference type="Pfam" id="PF19197"/>
    </source>
</evidence>
<feature type="transmembrane region" description="Helical" evidence="2">
    <location>
        <begin position="6"/>
        <end position="23"/>
    </location>
</feature>
<keyword evidence="2" id="KW-1133">Transmembrane helix</keyword>
<reference evidence="4" key="1">
    <citation type="journal article" date="2020" name="Nature">
        <title>Giant virus diversity and host interactions through global metagenomics.</title>
        <authorList>
            <person name="Schulz F."/>
            <person name="Roux S."/>
            <person name="Paez-Espino D."/>
            <person name="Jungbluth S."/>
            <person name="Walsh D.A."/>
            <person name="Denef V.J."/>
            <person name="McMahon K.D."/>
            <person name="Konstantinidis K.T."/>
            <person name="Eloe-Fadrosh E.A."/>
            <person name="Kyrpides N.C."/>
            <person name="Woyke T."/>
        </authorList>
    </citation>
    <scope>NUCLEOTIDE SEQUENCE</scope>
    <source>
        <strain evidence="4">GVMAG-S-ERX556022-25</strain>
    </source>
</reference>
<feature type="compositionally biased region" description="Basic residues" evidence="1">
    <location>
        <begin position="124"/>
        <end position="142"/>
    </location>
</feature>
<keyword evidence="2" id="KW-0812">Transmembrane</keyword>
<dbReference type="EMBL" id="MN738812">
    <property type="protein sequence ID" value="QHS84756.1"/>
    <property type="molecule type" value="Genomic_DNA"/>
</dbReference>
<protein>
    <recommendedName>
        <fullName evidence="3">DUF5872 domain-containing protein</fullName>
    </recommendedName>
</protein>
<dbReference type="Pfam" id="PF19197">
    <property type="entry name" value="DUF5872"/>
    <property type="match status" value="1"/>
</dbReference>
<dbReference type="InterPro" id="IPR043803">
    <property type="entry name" value="DUF5872"/>
</dbReference>
<evidence type="ECO:0000313" key="4">
    <source>
        <dbReference type="EMBL" id="QHS84756.1"/>
    </source>
</evidence>
<proteinExistence type="predicted"/>
<feature type="region of interest" description="Disordered" evidence="1">
    <location>
        <begin position="108"/>
        <end position="142"/>
    </location>
</feature>
<evidence type="ECO:0000256" key="2">
    <source>
        <dbReference type="SAM" id="Phobius"/>
    </source>
</evidence>
<evidence type="ECO:0000256" key="1">
    <source>
        <dbReference type="SAM" id="MobiDB-lite"/>
    </source>
</evidence>
<dbReference type="AlphaFoldDB" id="A0A6C0AZ00"/>
<feature type="domain" description="DUF5872" evidence="3">
    <location>
        <begin position="23"/>
        <end position="137"/>
    </location>
</feature>
<sequence>MSNYIYKLFYIFLFIYIYIMPIPKDMKLYNKTKKIIYKKYPKHSAYRSGILVQTYKKNFIKKHGKNKNPYIGKKTTRKGLSRWFKEKWVNQRGEVGYKYKSDIYRPSKRITKKTPKTHSELSKKRIKKARKTKYRKGRVKKF</sequence>
<name>A0A6C0AZ00_9ZZZZ</name>